<dbReference type="Gene3D" id="1.10.630.10">
    <property type="entry name" value="Cytochrome P450"/>
    <property type="match status" value="1"/>
</dbReference>
<dbReference type="PANTHER" id="PTHR45786">
    <property type="entry name" value="DNA BINDING PROTEIN-LIKE"/>
    <property type="match status" value="1"/>
</dbReference>
<dbReference type="InterPro" id="IPR036396">
    <property type="entry name" value="Cyt_P450_sf"/>
</dbReference>
<gene>
    <name evidence="1" type="ORF">ACH5RR_040450</name>
</gene>
<dbReference type="SUPFAM" id="SSF48264">
    <property type="entry name" value="Cytochrome P450"/>
    <property type="match status" value="1"/>
</dbReference>
<sequence>MMYKGDELRTKKDLLTLMMEIQDDEGNKLSVEEIVDLIITFLLAVHESFGHDVTWAIIFLHENPEKGQGPVSEEGSCFISFTTPEMSGSDAVHHALINKRLVNEDYEHCDTKRFHLEPPNFYYSGGQVSLVIQSMPYDLLSLFSGLSEDKFDFKMNVRTYNNSLAFTSLGAKYDHELTKNSKGVYTFHVQGQVYHILNGLEPSAEEPSGIQLYFFDTEEELSRRLYSSPKLRESTMKLLMNVLGQIPHAKFFKGISLATRNDSVFLIDPPKREARQLENWCRFDVDLTIESGTITASVIADLRETLLGFNAPEAMSLNNNIQTLNQDSFYVSFCNRHILFCRTKSFY</sequence>
<reference evidence="1 2" key="1">
    <citation type="submission" date="2024-11" db="EMBL/GenBank/DDBJ databases">
        <title>A near-complete genome assembly of Cinchona calisaya.</title>
        <authorList>
            <person name="Lian D.C."/>
            <person name="Zhao X.W."/>
            <person name="Wei L."/>
        </authorList>
    </citation>
    <scope>NUCLEOTIDE SEQUENCE [LARGE SCALE GENOMIC DNA]</scope>
    <source>
        <tissue evidence="1">Nenye</tissue>
    </source>
</reference>
<dbReference type="AlphaFoldDB" id="A0ABD2XW52"/>
<protein>
    <submittedName>
        <fullName evidence="1">Uncharacterized protein</fullName>
    </submittedName>
</protein>
<evidence type="ECO:0000313" key="2">
    <source>
        <dbReference type="Proteomes" id="UP001630127"/>
    </source>
</evidence>
<evidence type="ECO:0000313" key="1">
    <source>
        <dbReference type="EMBL" id="KAL3497718.1"/>
    </source>
</evidence>
<keyword evidence="2" id="KW-1185">Reference proteome</keyword>
<comment type="caution">
    <text evidence="1">The sequence shown here is derived from an EMBL/GenBank/DDBJ whole genome shotgun (WGS) entry which is preliminary data.</text>
</comment>
<name>A0ABD2XW52_9GENT</name>
<proteinExistence type="predicted"/>
<dbReference type="Proteomes" id="UP001630127">
    <property type="component" value="Unassembled WGS sequence"/>
</dbReference>
<organism evidence="1 2">
    <name type="scientific">Cinchona calisaya</name>
    <dbReference type="NCBI Taxonomy" id="153742"/>
    <lineage>
        <taxon>Eukaryota</taxon>
        <taxon>Viridiplantae</taxon>
        <taxon>Streptophyta</taxon>
        <taxon>Embryophyta</taxon>
        <taxon>Tracheophyta</taxon>
        <taxon>Spermatophyta</taxon>
        <taxon>Magnoliopsida</taxon>
        <taxon>eudicotyledons</taxon>
        <taxon>Gunneridae</taxon>
        <taxon>Pentapetalae</taxon>
        <taxon>asterids</taxon>
        <taxon>lamiids</taxon>
        <taxon>Gentianales</taxon>
        <taxon>Rubiaceae</taxon>
        <taxon>Cinchonoideae</taxon>
        <taxon>Cinchoneae</taxon>
        <taxon>Cinchona</taxon>
    </lineage>
</organism>
<dbReference type="PANTHER" id="PTHR45786:SF75">
    <property type="entry name" value="ATP-DEPENDENT DNA HELICASE"/>
    <property type="match status" value="1"/>
</dbReference>
<accession>A0ABD2XW52</accession>
<dbReference type="EMBL" id="JBJUIK010000017">
    <property type="protein sequence ID" value="KAL3497718.1"/>
    <property type="molecule type" value="Genomic_DNA"/>
</dbReference>